<gene>
    <name evidence="2" type="ORF">FHS29_003943</name>
</gene>
<sequence>MTAARMTVLPGTGDAAMPTCCTTRASPTAPNHVPRSWFGADNAVLCSAYRAWGWTTVGDIRPGPDSPTYHAMLHDLPLDVSDHARGKSGLDHRGTGEPQDGHPATSWIEGIGDQGRFFSKAVTYAFIR</sequence>
<dbReference type="EMBL" id="JACHJN010000005">
    <property type="protein sequence ID" value="MBB5957350.1"/>
    <property type="molecule type" value="Genomic_DNA"/>
</dbReference>
<comment type="caution">
    <text evidence="2">The sequence shown here is derived from an EMBL/GenBank/DDBJ whole genome shotgun (WGS) entry which is preliminary data.</text>
</comment>
<reference evidence="2 3" key="1">
    <citation type="submission" date="2020-08" db="EMBL/GenBank/DDBJ databases">
        <title>Genomic Encyclopedia of Type Strains, Phase III (KMG-III): the genomes of soil and plant-associated and newly described type strains.</title>
        <authorList>
            <person name="Whitman W."/>
        </authorList>
    </citation>
    <scope>NUCLEOTIDE SEQUENCE [LARGE SCALE GENOMIC DNA]</scope>
    <source>
        <strain evidence="2 3">CECT 8640</strain>
    </source>
</reference>
<dbReference type="Proteomes" id="UP000547510">
    <property type="component" value="Unassembled WGS sequence"/>
</dbReference>
<evidence type="ECO:0000313" key="2">
    <source>
        <dbReference type="EMBL" id="MBB5957350.1"/>
    </source>
</evidence>
<protein>
    <submittedName>
        <fullName evidence="2">Uncharacterized protein</fullName>
    </submittedName>
</protein>
<name>A0A841CJV5_9PSEU</name>
<accession>A0A841CJV5</accession>
<feature type="region of interest" description="Disordered" evidence="1">
    <location>
        <begin position="83"/>
        <end position="108"/>
    </location>
</feature>
<proteinExistence type="predicted"/>
<feature type="compositionally biased region" description="Basic and acidic residues" evidence="1">
    <location>
        <begin position="83"/>
        <end position="95"/>
    </location>
</feature>
<evidence type="ECO:0000313" key="3">
    <source>
        <dbReference type="Proteomes" id="UP000547510"/>
    </source>
</evidence>
<evidence type="ECO:0000256" key="1">
    <source>
        <dbReference type="SAM" id="MobiDB-lite"/>
    </source>
</evidence>
<organism evidence="2 3">
    <name type="scientific">Saccharothrix tamanrassetensis</name>
    <dbReference type="NCBI Taxonomy" id="1051531"/>
    <lineage>
        <taxon>Bacteria</taxon>
        <taxon>Bacillati</taxon>
        <taxon>Actinomycetota</taxon>
        <taxon>Actinomycetes</taxon>
        <taxon>Pseudonocardiales</taxon>
        <taxon>Pseudonocardiaceae</taxon>
        <taxon>Saccharothrix</taxon>
    </lineage>
</organism>
<keyword evidence="3" id="KW-1185">Reference proteome</keyword>
<dbReference type="AlphaFoldDB" id="A0A841CJV5"/>